<dbReference type="Gene3D" id="3.50.50.60">
    <property type="entry name" value="FAD/NAD(P)-binding domain"/>
    <property type="match status" value="1"/>
</dbReference>
<dbReference type="EMBL" id="JAHHGZ010000052">
    <property type="protein sequence ID" value="MBW4671710.1"/>
    <property type="molecule type" value="Genomic_DNA"/>
</dbReference>
<dbReference type="InterPro" id="IPR036188">
    <property type="entry name" value="FAD/NAD-bd_sf"/>
</dbReference>
<protein>
    <submittedName>
        <fullName evidence="1">NAD(P)-binding protein</fullName>
    </submittedName>
</protein>
<comment type="caution">
    <text evidence="1">The sequence shown here is derived from an EMBL/GenBank/DDBJ whole genome shotgun (WGS) entry which is preliminary data.</text>
</comment>
<dbReference type="AlphaFoldDB" id="A0A951QWP3"/>
<accession>A0A951QWP3</accession>
<organism evidence="1 2">
    <name type="scientific">Cyanomargarita calcarea GSE-NOS-MK-12-04C</name>
    <dbReference type="NCBI Taxonomy" id="2839659"/>
    <lineage>
        <taxon>Bacteria</taxon>
        <taxon>Bacillati</taxon>
        <taxon>Cyanobacteriota</taxon>
        <taxon>Cyanophyceae</taxon>
        <taxon>Nostocales</taxon>
        <taxon>Cyanomargaritaceae</taxon>
        <taxon>Cyanomargarita</taxon>
    </lineage>
</organism>
<dbReference type="GO" id="GO:0008767">
    <property type="term" value="F:UDP-galactopyranose mutase activity"/>
    <property type="evidence" value="ECO:0007669"/>
    <property type="project" value="TreeGrafter"/>
</dbReference>
<gene>
    <name evidence="1" type="ORF">KME60_30860</name>
</gene>
<dbReference type="Proteomes" id="UP000729701">
    <property type="component" value="Unassembled WGS sequence"/>
</dbReference>
<dbReference type="SUPFAM" id="SSF51905">
    <property type="entry name" value="FAD/NAD(P)-binding domain"/>
    <property type="match status" value="1"/>
</dbReference>
<proteinExistence type="predicted"/>
<dbReference type="PANTHER" id="PTHR21197:SF0">
    <property type="entry name" value="UDP-GALACTOPYRANOSE MUTASE"/>
    <property type="match status" value="1"/>
</dbReference>
<name>A0A951QWP3_9CYAN</name>
<reference evidence="1" key="2">
    <citation type="journal article" date="2022" name="Microbiol. Resour. Announc.">
        <title>Metagenome Sequencing to Explore Phylogenomics of Terrestrial Cyanobacteria.</title>
        <authorList>
            <person name="Ward R.D."/>
            <person name="Stajich J.E."/>
            <person name="Johansen J.R."/>
            <person name="Huntemann M."/>
            <person name="Clum A."/>
            <person name="Foster B."/>
            <person name="Foster B."/>
            <person name="Roux S."/>
            <person name="Palaniappan K."/>
            <person name="Varghese N."/>
            <person name="Mukherjee S."/>
            <person name="Reddy T.B.K."/>
            <person name="Daum C."/>
            <person name="Copeland A."/>
            <person name="Chen I.A."/>
            <person name="Ivanova N.N."/>
            <person name="Kyrpides N.C."/>
            <person name="Shapiro N."/>
            <person name="Eloe-Fadrosh E.A."/>
            <person name="Pietrasiak N."/>
        </authorList>
    </citation>
    <scope>NUCLEOTIDE SEQUENCE</scope>
    <source>
        <strain evidence="1">GSE-NOS-MK-12-04C</strain>
    </source>
</reference>
<evidence type="ECO:0000313" key="2">
    <source>
        <dbReference type="Proteomes" id="UP000729701"/>
    </source>
</evidence>
<dbReference type="GO" id="GO:0005829">
    <property type="term" value="C:cytosol"/>
    <property type="evidence" value="ECO:0007669"/>
    <property type="project" value="TreeGrafter"/>
</dbReference>
<dbReference type="PANTHER" id="PTHR21197">
    <property type="entry name" value="UDP-GALACTOPYRANOSE MUTASE"/>
    <property type="match status" value="1"/>
</dbReference>
<dbReference type="Pfam" id="PF13450">
    <property type="entry name" value="NAD_binding_8"/>
    <property type="match status" value="1"/>
</dbReference>
<dbReference type="GO" id="GO:0050660">
    <property type="term" value="F:flavin adenine dinucleotide binding"/>
    <property type="evidence" value="ECO:0007669"/>
    <property type="project" value="TreeGrafter"/>
</dbReference>
<sequence length="443" mass="50512">MKLTILGGGVAGAVAAGYAASKGINDISLIEKDMSLGGLHRDIVIDDFHYDIGAFFFWPYHKLIHVFPGVKDLMVDIEPLYCLSLTEKGNLDLYPSTLKGYMKDWGITDLCLDVFGLVTNRIKMRLSGHKINSVDDEMKYYLGPFYQKTGLRKYIARLYGMSPSDVGLEFSQKRMSFIAERFRTSEILNKLLTLKANRLNQWTTFPISYARPTSGFSSMYSYIGEELKRQNVNLCFGVQIKEILIDEKKIITSDGKVYTYEHLLSSIPITLLCKLSGIPLNIKLQHKSLYSLFYVSNSEIIPKCHVLYNFTERGLWKRITFHSSYYGTEKNKHYFVVEAMPEERHLNDDGVSMLDQDFKDTFANTEFFGNIKKAELIGSHLTPNAYPIYTKDFDTGAIDEVKQFFSRKSIYLVGRQGEFDYLSSSDVAQSAINTINRLLNSAD</sequence>
<evidence type="ECO:0000313" key="1">
    <source>
        <dbReference type="EMBL" id="MBW4671710.1"/>
    </source>
</evidence>
<reference evidence="1" key="1">
    <citation type="submission" date="2021-05" db="EMBL/GenBank/DDBJ databases">
        <authorList>
            <person name="Pietrasiak N."/>
            <person name="Ward R."/>
            <person name="Stajich J.E."/>
            <person name="Kurbessoian T."/>
        </authorList>
    </citation>
    <scope>NUCLEOTIDE SEQUENCE</scope>
    <source>
        <strain evidence="1">GSE-NOS-MK-12-04C</strain>
    </source>
</reference>